<accession>A0AAN8N7X8</accession>
<keyword evidence="2" id="KW-1133">Transmembrane helix</keyword>
<keyword evidence="2" id="KW-0472">Membrane</keyword>
<dbReference type="InterPro" id="IPR046529">
    <property type="entry name" value="DUF6594"/>
</dbReference>
<feature type="region of interest" description="Disordered" evidence="1">
    <location>
        <begin position="1"/>
        <end position="32"/>
    </location>
</feature>
<feature type="transmembrane region" description="Helical" evidence="2">
    <location>
        <begin position="266"/>
        <end position="286"/>
    </location>
</feature>
<dbReference type="PANTHER" id="PTHR34502">
    <property type="entry name" value="DUF6594 DOMAIN-CONTAINING PROTEIN-RELATED"/>
    <property type="match status" value="1"/>
</dbReference>
<feature type="compositionally biased region" description="Polar residues" evidence="1">
    <location>
        <begin position="1"/>
        <end position="17"/>
    </location>
</feature>
<dbReference type="EMBL" id="JAVHJM010000010">
    <property type="protein sequence ID" value="KAK6504284.1"/>
    <property type="molecule type" value="Genomic_DNA"/>
</dbReference>
<evidence type="ECO:0000259" key="3">
    <source>
        <dbReference type="Pfam" id="PF20237"/>
    </source>
</evidence>
<evidence type="ECO:0000313" key="5">
    <source>
        <dbReference type="Proteomes" id="UP001307849"/>
    </source>
</evidence>
<feature type="transmembrane region" description="Helical" evidence="2">
    <location>
        <begin position="241"/>
        <end position="260"/>
    </location>
</feature>
<name>A0AAN8N7X8_9PEZI</name>
<evidence type="ECO:0000256" key="1">
    <source>
        <dbReference type="SAM" id="MobiDB-lite"/>
    </source>
</evidence>
<reference evidence="4 5" key="1">
    <citation type="submission" date="2019-10" db="EMBL/GenBank/DDBJ databases">
        <authorList>
            <person name="Palmer J.M."/>
        </authorList>
    </citation>
    <scope>NUCLEOTIDE SEQUENCE [LARGE SCALE GENOMIC DNA]</scope>
    <source>
        <strain evidence="4 5">TWF506</strain>
    </source>
</reference>
<organism evidence="4 5">
    <name type="scientific">Arthrobotrys conoides</name>
    <dbReference type="NCBI Taxonomy" id="74498"/>
    <lineage>
        <taxon>Eukaryota</taxon>
        <taxon>Fungi</taxon>
        <taxon>Dikarya</taxon>
        <taxon>Ascomycota</taxon>
        <taxon>Pezizomycotina</taxon>
        <taxon>Orbiliomycetes</taxon>
        <taxon>Orbiliales</taxon>
        <taxon>Orbiliaceae</taxon>
        <taxon>Arthrobotrys</taxon>
    </lineage>
</organism>
<protein>
    <recommendedName>
        <fullName evidence="3">DUF6594 domain-containing protein</fullName>
    </recommendedName>
</protein>
<dbReference type="PANTHER" id="PTHR34502:SF5">
    <property type="entry name" value="DUF6594 DOMAIN-CONTAINING PROTEIN"/>
    <property type="match status" value="1"/>
</dbReference>
<evidence type="ECO:0000313" key="4">
    <source>
        <dbReference type="EMBL" id="KAK6504284.1"/>
    </source>
</evidence>
<dbReference type="Proteomes" id="UP001307849">
    <property type="component" value="Unassembled WGS sequence"/>
</dbReference>
<dbReference type="AlphaFoldDB" id="A0AAN8N7X8"/>
<gene>
    <name evidence="4" type="ORF">TWF506_002488</name>
</gene>
<comment type="caution">
    <text evidence="4">The sequence shown here is derived from an EMBL/GenBank/DDBJ whole genome shotgun (WGS) entry which is preliminary data.</text>
</comment>
<feature type="transmembrane region" description="Helical" evidence="2">
    <location>
        <begin position="293"/>
        <end position="312"/>
    </location>
</feature>
<keyword evidence="2" id="KW-0812">Transmembrane</keyword>
<proteinExistence type="predicted"/>
<keyword evidence="5" id="KW-1185">Reference proteome</keyword>
<feature type="domain" description="DUF6594" evidence="3">
    <location>
        <begin position="47"/>
        <end position="305"/>
    </location>
</feature>
<sequence>MSLAQSTSPPGVTSRPTATHGDSYALDLEKGPEDTVNKPLRKIPLGYSYIAAFADGHEAVPVFRRFGALKARVLFTQQAELEQKERALAKIDLRESMNANPVWDTDNMRWLHDKNEGRKRLISEIAEKLRRYEKDLILYRQIRHFPSAKKWQKENFRTLLQNKEPISPEEAGFIEKGDLVSVMKESDDVADLSEWISNLRRSTPLNAGLKRLFKTSGTSVYEGSDGITLYSTKWMRIAGRTLFGVLVAGVVSAGVIALYYVKVDEWRLLVLGLSTLVCAILTAVFTTAKKSEVFAVAAAYCAVLVVFVGTALDKNSQVTLRLGDTWINGTVSG</sequence>
<dbReference type="Pfam" id="PF20237">
    <property type="entry name" value="DUF6594"/>
    <property type="match status" value="1"/>
</dbReference>
<evidence type="ECO:0000256" key="2">
    <source>
        <dbReference type="SAM" id="Phobius"/>
    </source>
</evidence>